<sequence>MDRLQSVINQLKENNYESALVTSQANVYYLSNHYTDPHERLIAIYVDTAGNPLFILPEMEKEDALAAGWKGDILTYKDQDNPWVLFQNHLKDRGSSPDTIAIEKEDFSVARLEQLKQAVSGAQITDATSILASLRVIKDKKEYTILKQAADLADFGVKTGVEAIKAGITEMEILAKIEYELKKQGVREMSFSTMVLSGKKTASPHGTPGQDKIEPGDLVLFDLGVVFEGYCSDITRTVAYKNIGADQEKIYQTVLAAQEKAIQEAQIGNAAGKMDQSAREHIASQGYGQYFTHRIGHGIGVDVHEYPSLTSENDLSLQEGMSFTIEPGIYVPNVGGVRIEDELFMTKKGPELLTNFPKTLQIID</sequence>
<evidence type="ECO:0000259" key="6">
    <source>
        <dbReference type="Pfam" id="PF00557"/>
    </source>
</evidence>
<dbReference type="InterPro" id="IPR000587">
    <property type="entry name" value="Creatinase_N"/>
</dbReference>
<keyword evidence="5" id="KW-0464">Manganese</keyword>
<dbReference type="InterPro" id="IPR050659">
    <property type="entry name" value="Peptidase_M24B"/>
</dbReference>
<dbReference type="OrthoDB" id="9806388at2"/>
<evidence type="ECO:0000256" key="4">
    <source>
        <dbReference type="ARBA" id="ARBA00022801"/>
    </source>
</evidence>
<dbReference type="Gene3D" id="3.90.230.10">
    <property type="entry name" value="Creatinase/methionine aminopeptidase superfamily"/>
    <property type="match status" value="1"/>
</dbReference>
<dbReference type="GO" id="GO:0004177">
    <property type="term" value="F:aminopeptidase activity"/>
    <property type="evidence" value="ECO:0007669"/>
    <property type="project" value="UniProtKB-ARBA"/>
</dbReference>
<dbReference type="Gene3D" id="3.40.350.10">
    <property type="entry name" value="Creatinase/prolidase N-terminal domain"/>
    <property type="match status" value="1"/>
</dbReference>
<dbReference type="RefSeq" id="WP_093216191.1">
    <property type="nucleotide sequence ID" value="NZ_FNFL01000006.1"/>
</dbReference>
<dbReference type="InterPro" id="IPR029149">
    <property type="entry name" value="Creatin/AminoP/Spt16_N"/>
</dbReference>
<organism evidence="8 9">
    <name type="scientific">Sediminibacillus albus</name>
    <dbReference type="NCBI Taxonomy" id="407036"/>
    <lineage>
        <taxon>Bacteria</taxon>
        <taxon>Bacillati</taxon>
        <taxon>Bacillota</taxon>
        <taxon>Bacilli</taxon>
        <taxon>Bacillales</taxon>
        <taxon>Bacillaceae</taxon>
        <taxon>Sediminibacillus</taxon>
    </lineage>
</organism>
<evidence type="ECO:0000313" key="9">
    <source>
        <dbReference type="Proteomes" id="UP000198694"/>
    </source>
</evidence>
<evidence type="ECO:0000259" key="7">
    <source>
        <dbReference type="Pfam" id="PF01321"/>
    </source>
</evidence>
<dbReference type="GO" id="GO:0046872">
    <property type="term" value="F:metal ion binding"/>
    <property type="evidence" value="ECO:0007669"/>
    <property type="project" value="UniProtKB-KW"/>
</dbReference>
<comment type="cofactor">
    <cofactor evidence="1">
        <name>Mn(2+)</name>
        <dbReference type="ChEBI" id="CHEBI:29035"/>
    </cofactor>
</comment>
<dbReference type="GO" id="GO:0008235">
    <property type="term" value="F:metalloexopeptidase activity"/>
    <property type="evidence" value="ECO:0007669"/>
    <property type="project" value="UniProtKB-ARBA"/>
</dbReference>
<accession>A0A1G9BVY3</accession>
<dbReference type="Pfam" id="PF00557">
    <property type="entry name" value="Peptidase_M24"/>
    <property type="match status" value="1"/>
</dbReference>
<evidence type="ECO:0000256" key="3">
    <source>
        <dbReference type="ARBA" id="ARBA00022723"/>
    </source>
</evidence>
<name>A0A1G9BVY3_9BACI</name>
<dbReference type="PANTHER" id="PTHR46112">
    <property type="entry name" value="AMINOPEPTIDASE"/>
    <property type="match status" value="1"/>
</dbReference>
<dbReference type="FunFam" id="3.90.230.10:FF:000014">
    <property type="entry name" value="Aminopeptidase P family protein"/>
    <property type="match status" value="1"/>
</dbReference>
<dbReference type="InterPro" id="IPR001131">
    <property type="entry name" value="Peptidase_M24B_aminopep-P_CS"/>
</dbReference>
<dbReference type="PROSITE" id="PS00491">
    <property type="entry name" value="PROLINE_PEPTIDASE"/>
    <property type="match status" value="1"/>
</dbReference>
<evidence type="ECO:0000313" key="8">
    <source>
        <dbReference type="EMBL" id="SDK43324.1"/>
    </source>
</evidence>
<dbReference type="InterPro" id="IPR036005">
    <property type="entry name" value="Creatinase/aminopeptidase-like"/>
</dbReference>
<keyword evidence="9" id="KW-1185">Reference proteome</keyword>
<feature type="domain" description="Creatinase N-terminal" evidence="7">
    <location>
        <begin position="3"/>
        <end position="137"/>
    </location>
</feature>
<protein>
    <submittedName>
        <fullName evidence="8">Xaa-Pro dipeptidase</fullName>
    </submittedName>
</protein>
<dbReference type="SUPFAM" id="SSF55920">
    <property type="entry name" value="Creatinase/aminopeptidase"/>
    <property type="match status" value="1"/>
</dbReference>
<dbReference type="InterPro" id="IPR000994">
    <property type="entry name" value="Pept_M24"/>
</dbReference>
<feature type="domain" description="Peptidase M24" evidence="6">
    <location>
        <begin position="146"/>
        <end position="347"/>
    </location>
</feature>
<dbReference type="PRINTS" id="PR00599">
    <property type="entry name" value="MAPEPTIDASE"/>
</dbReference>
<dbReference type="CDD" id="cd01092">
    <property type="entry name" value="APP-like"/>
    <property type="match status" value="1"/>
</dbReference>
<dbReference type="PANTHER" id="PTHR46112:SF10">
    <property type="entry name" value="DIPEPTIDASE YKVY-RELATED"/>
    <property type="match status" value="1"/>
</dbReference>
<proteinExistence type="inferred from homology"/>
<keyword evidence="4" id="KW-0378">Hydrolase</keyword>
<dbReference type="InterPro" id="IPR001714">
    <property type="entry name" value="Pept_M24_MAP"/>
</dbReference>
<dbReference type="STRING" id="407036.SAMN05216243_3151"/>
<keyword evidence="3" id="KW-0479">Metal-binding</keyword>
<comment type="similarity">
    <text evidence="2">Belongs to the peptidase M24B family.</text>
</comment>
<dbReference type="Proteomes" id="UP000198694">
    <property type="component" value="Unassembled WGS sequence"/>
</dbReference>
<evidence type="ECO:0000256" key="5">
    <source>
        <dbReference type="ARBA" id="ARBA00023211"/>
    </source>
</evidence>
<gene>
    <name evidence="8" type="ORF">SAMN05216243_3151</name>
</gene>
<evidence type="ECO:0000256" key="1">
    <source>
        <dbReference type="ARBA" id="ARBA00001936"/>
    </source>
</evidence>
<dbReference type="SUPFAM" id="SSF53092">
    <property type="entry name" value="Creatinase/prolidase N-terminal domain"/>
    <property type="match status" value="1"/>
</dbReference>
<reference evidence="8 9" key="1">
    <citation type="submission" date="2016-10" db="EMBL/GenBank/DDBJ databases">
        <authorList>
            <person name="de Groot N.N."/>
        </authorList>
    </citation>
    <scope>NUCLEOTIDE SEQUENCE [LARGE SCALE GENOMIC DNA]</scope>
    <source>
        <strain evidence="8 9">CGMCC 1.6502</strain>
    </source>
</reference>
<dbReference type="EMBL" id="FNFL01000006">
    <property type="protein sequence ID" value="SDK43324.1"/>
    <property type="molecule type" value="Genomic_DNA"/>
</dbReference>
<dbReference type="AlphaFoldDB" id="A0A1G9BVY3"/>
<dbReference type="Pfam" id="PF01321">
    <property type="entry name" value="Creatinase_N"/>
    <property type="match status" value="1"/>
</dbReference>
<evidence type="ECO:0000256" key="2">
    <source>
        <dbReference type="ARBA" id="ARBA00008766"/>
    </source>
</evidence>